<reference evidence="1" key="1">
    <citation type="submission" date="2018-06" db="EMBL/GenBank/DDBJ databases">
        <authorList>
            <person name="Zhirakovskaya E."/>
        </authorList>
    </citation>
    <scope>NUCLEOTIDE SEQUENCE</scope>
</reference>
<organism evidence="1">
    <name type="scientific">hydrothermal vent metagenome</name>
    <dbReference type="NCBI Taxonomy" id="652676"/>
    <lineage>
        <taxon>unclassified sequences</taxon>
        <taxon>metagenomes</taxon>
        <taxon>ecological metagenomes</taxon>
    </lineage>
</organism>
<evidence type="ECO:0008006" key="2">
    <source>
        <dbReference type="Google" id="ProtNLM"/>
    </source>
</evidence>
<gene>
    <name evidence="1" type="ORF">MNBD_GAMMA20-773</name>
</gene>
<name>A0A3B1BF82_9ZZZZ</name>
<dbReference type="Gene3D" id="1.20.120.1550">
    <property type="entry name" value="Protein of unknown function DUF5063"/>
    <property type="match status" value="1"/>
</dbReference>
<dbReference type="EMBL" id="UOFU01000343">
    <property type="protein sequence ID" value="VAX03667.1"/>
    <property type="molecule type" value="Genomic_DNA"/>
</dbReference>
<sequence length="159" mass="18720">EYCRLIDDFEPDSLGRAWWLQLEKVLPRLHVAVIALVGPHDGYAVYSLPDDEQRFELYMRLHDRLYANPLLWSSCSEYRLLARLCDRLADDLTDMYFDLQRGLNLLEAYPSDPGRAVGDWQNSFYLHWAQHLLDAERWLHTVDATKRGPVGRPWQMMVV</sequence>
<feature type="non-terminal residue" evidence="1">
    <location>
        <position position="1"/>
    </location>
</feature>
<dbReference type="Pfam" id="PF16702">
    <property type="entry name" value="DUF5063"/>
    <property type="match status" value="1"/>
</dbReference>
<dbReference type="InterPro" id="IPR038312">
    <property type="entry name" value="DUF5063_sf"/>
</dbReference>
<dbReference type="AlphaFoldDB" id="A0A3B1BF82"/>
<proteinExistence type="predicted"/>
<protein>
    <recommendedName>
        <fullName evidence="2">DUF5063 domain-containing protein</fullName>
    </recommendedName>
</protein>
<accession>A0A3B1BF82</accession>
<evidence type="ECO:0000313" key="1">
    <source>
        <dbReference type="EMBL" id="VAX03667.1"/>
    </source>
</evidence>
<dbReference type="InterPro" id="IPR032025">
    <property type="entry name" value="DUF5063"/>
</dbReference>